<keyword evidence="5 10" id="KW-1133">Transmembrane helix</keyword>
<dbReference type="GO" id="GO:0005789">
    <property type="term" value="C:endoplasmic reticulum membrane"/>
    <property type="evidence" value="ECO:0007669"/>
    <property type="project" value="UniProtKB-SubCell"/>
</dbReference>
<feature type="transmembrane region" description="Helical" evidence="10">
    <location>
        <begin position="106"/>
        <end position="127"/>
    </location>
</feature>
<keyword evidence="2" id="KW-0813">Transport</keyword>
<evidence type="ECO:0000313" key="12">
    <source>
        <dbReference type="Proteomes" id="UP000233551"/>
    </source>
</evidence>
<evidence type="ECO:0000256" key="3">
    <source>
        <dbReference type="ARBA" id="ARBA00022692"/>
    </source>
</evidence>
<dbReference type="InterPro" id="IPR004776">
    <property type="entry name" value="Mem_transp_PIN-like"/>
</dbReference>
<name>A0A2I0KFN2_PUNGR</name>
<feature type="transmembrane region" description="Helical" evidence="10">
    <location>
        <begin position="6"/>
        <end position="26"/>
    </location>
</feature>
<keyword evidence="3 10" id="KW-0812">Transmembrane</keyword>
<dbReference type="PANTHER" id="PTHR31651:SF33">
    <property type="entry name" value="PROTEIN PIN-LIKES 1"/>
    <property type="match status" value="1"/>
</dbReference>
<keyword evidence="4" id="KW-0256">Endoplasmic reticulum</keyword>
<keyword evidence="6 10" id="KW-0472">Membrane</keyword>
<dbReference type="PANTHER" id="PTHR31651">
    <property type="match status" value="1"/>
</dbReference>
<evidence type="ECO:0000256" key="4">
    <source>
        <dbReference type="ARBA" id="ARBA00022824"/>
    </source>
</evidence>
<reference evidence="11 12" key="1">
    <citation type="submission" date="2017-11" db="EMBL/GenBank/DDBJ databases">
        <title>De-novo sequencing of pomegranate (Punica granatum L.) genome.</title>
        <authorList>
            <person name="Akparov Z."/>
            <person name="Amiraslanov A."/>
            <person name="Hajiyeva S."/>
            <person name="Abbasov M."/>
            <person name="Kaur K."/>
            <person name="Hamwieh A."/>
            <person name="Solovyev V."/>
            <person name="Salamov A."/>
            <person name="Braich B."/>
            <person name="Kosarev P."/>
            <person name="Mahmoud A."/>
            <person name="Hajiyev E."/>
            <person name="Babayeva S."/>
            <person name="Izzatullayeva V."/>
            <person name="Mammadov A."/>
            <person name="Mammadov A."/>
            <person name="Sharifova S."/>
            <person name="Ojaghi J."/>
            <person name="Eynullazada K."/>
            <person name="Bayramov B."/>
            <person name="Abdulazimova A."/>
            <person name="Shahmuradov I."/>
        </authorList>
    </citation>
    <scope>NUCLEOTIDE SEQUENCE [LARGE SCALE GENOMIC DNA]</scope>
    <source>
        <strain evidence="12">cv. AG2017</strain>
        <tissue evidence="11">Leaf</tissue>
    </source>
</reference>
<dbReference type="Proteomes" id="UP000233551">
    <property type="component" value="Unassembled WGS sequence"/>
</dbReference>
<protein>
    <submittedName>
        <fullName evidence="11">Uncharacterized protein</fullName>
    </submittedName>
</protein>
<keyword evidence="7" id="KW-0927">Auxin signaling pathway</keyword>
<dbReference type="GO" id="GO:0009734">
    <property type="term" value="P:auxin-activated signaling pathway"/>
    <property type="evidence" value="ECO:0007669"/>
    <property type="project" value="UniProtKB-KW"/>
</dbReference>
<dbReference type="AlphaFoldDB" id="A0A2I0KFN2"/>
<sequence>MGFLDLFVVASMPVLKVLLITALGLYLALDHVDVMGEATRKQMNRLVYLVFNPALVASNLANTITSESILLLWFMPINILLTFVIGSALGWILIKVTRAPRHLKGLILGCCAAGNLGNLPLIIVPAVCKEKGSPFGDPDVCQTYGLAYASLSMAIQLTF</sequence>
<comment type="caution">
    <text evidence="11">The sequence shown here is derived from an EMBL/GenBank/DDBJ whole genome shotgun (WGS) entry which is preliminary data.</text>
</comment>
<gene>
    <name evidence="11" type="ORF">CRG98_012270</name>
</gene>
<accession>A0A2I0KFN2</accession>
<comment type="subcellular location">
    <subcellularLocation>
        <location evidence="1">Endoplasmic reticulum membrane</location>
        <topology evidence="1">Multi-pass membrane protein</topology>
    </subcellularLocation>
</comment>
<evidence type="ECO:0000313" key="11">
    <source>
        <dbReference type="EMBL" id="PKI67321.1"/>
    </source>
</evidence>
<dbReference type="GO" id="GO:0080162">
    <property type="term" value="P:endoplasmic reticulum to cytosol auxin transport"/>
    <property type="evidence" value="ECO:0007669"/>
    <property type="project" value="InterPro"/>
</dbReference>
<evidence type="ECO:0000256" key="7">
    <source>
        <dbReference type="ARBA" id="ARBA00023294"/>
    </source>
</evidence>
<evidence type="ECO:0000256" key="1">
    <source>
        <dbReference type="ARBA" id="ARBA00004477"/>
    </source>
</evidence>
<dbReference type="InterPro" id="IPR045033">
    <property type="entry name" value="PILS1/3/4/5/7"/>
</dbReference>
<evidence type="ECO:0000256" key="5">
    <source>
        <dbReference type="ARBA" id="ARBA00022989"/>
    </source>
</evidence>
<evidence type="ECO:0000256" key="10">
    <source>
        <dbReference type="SAM" id="Phobius"/>
    </source>
</evidence>
<evidence type="ECO:0000256" key="2">
    <source>
        <dbReference type="ARBA" id="ARBA00022448"/>
    </source>
</evidence>
<organism evidence="11 12">
    <name type="scientific">Punica granatum</name>
    <name type="common">Pomegranate</name>
    <dbReference type="NCBI Taxonomy" id="22663"/>
    <lineage>
        <taxon>Eukaryota</taxon>
        <taxon>Viridiplantae</taxon>
        <taxon>Streptophyta</taxon>
        <taxon>Embryophyta</taxon>
        <taxon>Tracheophyta</taxon>
        <taxon>Spermatophyta</taxon>
        <taxon>Magnoliopsida</taxon>
        <taxon>eudicotyledons</taxon>
        <taxon>Gunneridae</taxon>
        <taxon>Pentapetalae</taxon>
        <taxon>rosids</taxon>
        <taxon>malvids</taxon>
        <taxon>Myrtales</taxon>
        <taxon>Lythraceae</taxon>
        <taxon>Punica</taxon>
    </lineage>
</organism>
<dbReference type="Pfam" id="PF03547">
    <property type="entry name" value="Mem_trans"/>
    <property type="match status" value="1"/>
</dbReference>
<feature type="transmembrane region" description="Helical" evidence="10">
    <location>
        <begin position="70"/>
        <end position="94"/>
    </location>
</feature>
<comment type="similarity">
    <text evidence="9">Belongs to the auxin efflux carrier (TC 2.A.69.2) family.</text>
</comment>
<proteinExistence type="inferred from homology"/>
<evidence type="ECO:0000256" key="8">
    <source>
        <dbReference type="ARBA" id="ARBA00025100"/>
    </source>
</evidence>
<comment type="function">
    <text evidence="8">Involved in cellular auxin homeostasis by regulating auxin metabolism. Regulates intracellular auxin accumulation at the endoplasmic reticulum and thus auxin availability for nuclear auxin signaling.</text>
</comment>
<dbReference type="EMBL" id="PGOL01000620">
    <property type="protein sequence ID" value="PKI67321.1"/>
    <property type="molecule type" value="Genomic_DNA"/>
</dbReference>
<keyword evidence="12" id="KW-1185">Reference proteome</keyword>
<evidence type="ECO:0000256" key="6">
    <source>
        <dbReference type="ARBA" id="ARBA00023136"/>
    </source>
</evidence>
<evidence type="ECO:0000256" key="9">
    <source>
        <dbReference type="ARBA" id="ARBA00025752"/>
    </source>
</evidence>